<sequence length="705" mass="75468">MPTTAVSKRFLLLSLLLIAACTAPQMPQTARNSSGMLSQANPQAQELTNAYPALARLLAAQVTAGLSPGEAQLRVAARAGVRPEELMHPTQAQDISKDLLQRLDADTQALLGAAQAAGQAPGTALPLIAPPGSLYAWTQFSDDGQAPFSRAVLSAVGRFAKDGSALAMGSLNDELPMSGPAAKVSNASPDDLAARYEMSAPGLGVGRQVARAITTASHCPEMQVDGQAVAMKVRAPRVRGIASNSAAQMGRGQPPIKADFEVLTCEAPLPPAARIVAINGQRQAVLDPAALIQRVVVVGDTGCRVQGPEAFGPAGSTGAPLQDCSDESDWPWRKIARAAASFNPDLIIHNGDIHYREGTPKGLEPGQSQPNEVRYAAYLDTITYGWKAWQADFFKPAGPLLSAAPWVITRGNHELCDRAGAGWYRFLDYRSFPAAEPQYSTRYDANTCSNYTDPLLVRLGDLQLILMDAAGLADSAGRGRNQGWSNGDHVRTARQLNAVAEAPSTRSAAISWLVTHKPLFAYYAGGPQVTSSTWQFQKALQAGEESFAAGNGHLPANLQMVHSGHIHGWQMISHPAAADLPTQFLIGMSGQTLEGLVFSSRGARPYAMAVPKHQATDISPDDKRWPWHEAPWAFQQSDGRSARPDAFSTSPIAQAGSDKAHATEFGFVVFDRLPGTSNWTARMFDPERRLLRTCTTEGKRTRCQE</sequence>
<evidence type="ECO:0000313" key="4">
    <source>
        <dbReference type="EMBL" id="MDC8787141.1"/>
    </source>
</evidence>
<feature type="signal peptide" evidence="2">
    <location>
        <begin position="1"/>
        <end position="19"/>
    </location>
</feature>
<keyword evidence="5" id="KW-1185">Reference proteome</keyword>
<gene>
    <name evidence="4" type="ORF">PRZ01_18280</name>
</gene>
<dbReference type="RefSeq" id="WP_273598279.1">
    <property type="nucleotide sequence ID" value="NZ_JAQQXS010000021.1"/>
</dbReference>
<evidence type="ECO:0000259" key="3">
    <source>
        <dbReference type="Pfam" id="PF00149"/>
    </source>
</evidence>
<accession>A0ABT5KWH3</accession>
<keyword evidence="2" id="KW-0732">Signal</keyword>
<name>A0ABT5KWH3_9BURK</name>
<evidence type="ECO:0000313" key="5">
    <source>
        <dbReference type="Proteomes" id="UP001219862"/>
    </source>
</evidence>
<proteinExistence type="predicted"/>
<dbReference type="Pfam" id="PF00149">
    <property type="entry name" value="Metallophos"/>
    <property type="match status" value="1"/>
</dbReference>
<feature type="region of interest" description="Disordered" evidence="1">
    <location>
        <begin position="636"/>
        <end position="655"/>
    </location>
</feature>
<dbReference type="InterPro" id="IPR029052">
    <property type="entry name" value="Metallo-depent_PP-like"/>
</dbReference>
<organism evidence="4 5">
    <name type="scientific">Roseateles koreensis</name>
    <dbReference type="NCBI Taxonomy" id="2987526"/>
    <lineage>
        <taxon>Bacteria</taxon>
        <taxon>Pseudomonadati</taxon>
        <taxon>Pseudomonadota</taxon>
        <taxon>Betaproteobacteria</taxon>
        <taxon>Burkholderiales</taxon>
        <taxon>Sphaerotilaceae</taxon>
        <taxon>Roseateles</taxon>
    </lineage>
</organism>
<dbReference type="SUPFAM" id="SSF56300">
    <property type="entry name" value="Metallo-dependent phosphatases"/>
    <property type="match status" value="1"/>
</dbReference>
<dbReference type="InterPro" id="IPR004843">
    <property type="entry name" value="Calcineurin-like_PHP"/>
</dbReference>
<reference evidence="4 5" key="1">
    <citation type="submission" date="2022-10" db="EMBL/GenBank/DDBJ databases">
        <title>paucibacter sp. hw8 Genome sequencing.</title>
        <authorList>
            <person name="Park S."/>
        </authorList>
    </citation>
    <scope>NUCLEOTIDE SEQUENCE [LARGE SCALE GENOMIC DNA]</scope>
    <source>
        <strain evidence="5">hw8</strain>
    </source>
</reference>
<comment type="caution">
    <text evidence="4">The sequence shown here is derived from an EMBL/GenBank/DDBJ whole genome shotgun (WGS) entry which is preliminary data.</text>
</comment>
<feature type="chain" id="PRO_5045722144" evidence="2">
    <location>
        <begin position="20"/>
        <end position="705"/>
    </location>
</feature>
<dbReference type="Gene3D" id="3.60.21.10">
    <property type="match status" value="1"/>
</dbReference>
<evidence type="ECO:0000256" key="2">
    <source>
        <dbReference type="SAM" id="SignalP"/>
    </source>
</evidence>
<evidence type="ECO:0000256" key="1">
    <source>
        <dbReference type="SAM" id="MobiDB-lite"/>
    </source>
</evidence>
<protein>
    <submittedName>
        <fullName evidence="4">Metallophosphoesterase</fullName>
    </submittedName>
</protein>
<dbReference type="Proteomes" id="UP001219862">
    <property type="component" value="Unassembled WGS sequence"/>
</dbReference>
<dbReference type="EMBL" id="JAQQXS010000021">
    <property type="protein sequence ID" value="MDC8787141.1"/>
    <property type="molecule type" value="Genomic_DNA"/>
</dbReference>
<feature type="domain" description="Calcineurin-like phosphoesterase" evidence="3">
    <location>
        <begin position="294"/>
        <end position="567"/>
    </location>
</feature>